<dbReference type="Gene3D" id="2.180.10.10">
    <property type="entry name" value="RHS repeat-associated core"/>
    <property type="match status" value="1"/>
</dbReference>
<organism evidence="1">
    <name type="scientific">marine sediment metagenome</name>
    <dbReference type="NCBI Taxonomy" id="412755"/>
    <lineage>
        <taxon>unclassified sequences</taxon>
        <taxon>metagenomes</taxon>
        <taxon>ecological metagenomes</taxon>
    </lineage>
</organism>
<comment type="caution">
    <text evidence="1">The sequence shown here is derived from an EMBL/GenBank/DDBJ whole genome shotgun (WGS) entry which is preliminary data.</text>
</comment>
<dbReference type="PANTHER" id="PTHR32305:SF15">
    <property type="entry name" value="PROTEIN RHSA-RELATED"/>
    <property type="match status" value="1"/>
</dbReference>
<evidence type="ECO:0008006" key="2">
    <source>
        <dbReference type="Google" id="ProtNLM"/>
    </source>
</evidence>
<dbReference type="PANTHER" id="PTHR32305">
    <property type="match status" value="1"/>
</dbReference>
<dbReference type="AlphaFoldDB" id="A0A0F9L0Y0"/>
<dbReference type="NCBIfam" id="TIGR03696">
    <property type="entry name" value="Rhs_assc_core"/>
    <property type="match status" value="1"/>
</dbReference>
<dbReference type="InterPro" id="IPR022385">
    <property type="entry name" value="Rhs_assc_core"/>
</dbReference>
<gene>
    <name evidence="1" type="ORF">LCGC14_1260460</name>
</gene>
<evidence type="ECO:0000313" key="1">
    <source>
        <dbReference type="EMBL" id="KKM88269.1"/>
    </source>
</evidence>
<accession>A0A0F9L0Y0</accession>
<name>A0A0F9L0Y0_9ZZZZ</name>
<proteinExistence type="predicted"/>
<reference evidence="1" key="1">
    <citation type="journal article" date="2015" name="Nature">
        <title>Complex archaea that bridge the gap between prokaryotes and eukaryotes.</title>
        <authorList>
            <person name="Spang A."/>
            <person name="Saw J.H."/>
            <person name="Jorgensen S.L."/>
            <person name="Zaremba-Niedzwiedzka K."/>
            <person name="Martijn J."/>
            <person name="Lind A.E."/>
            <person name="van Eijk R."/>
            <person name="Schleper C."/>
            <person name="Guy L."/>
            <person name="Ettema T.J."/>
        </authorList>
    </citation>
    <scope>NUCLEOTIDE SEQUENCE</scope>
</reference>
<dbReference type="InterPro" id="IPR050708">
    <property type="entry name" value="T6SS_VgrG/RHS"/>
</dbReference>
<dbReference type="EMBL" id="LAZR01006982">
    <property type="protein sequence ID" value="KKM88269.1"/>
    <property type="molecule type" value="Genomic_DNA"/>
</dbReference>
<protein>
    <recommendedName>
        <fullName evidence="2">RHS repeat-associated core domain-containing protein</fullName>
    </recommendedName>
</protein>
<sequence length="669" mass="75511">MTIIKNEPNGNKTITTHDAHSRIRNITLEESSSKIISKAELFYDLSGNLSCRIDTIFENGKEVGKNQTKWTYGPMNRLEQLIEASGSKENERITKFEYNELGQLIKKYVPGLKTPIIFAYGYHGFAYGETPYCPLLGISYPILKPNTENELIETDKKAEHKISFDNYGNIVKARSPNDVIIERQYDSFNNLIEDRIEGRDWLYKIEYERDRLGRVIGIKLPDKSKIKYTYEGCFPKNVIRLGSNGNEMYRHTYDKFDERENLLEETLIEQAGKRKNFYDVFGRRLSKSYKANNESVSKEIYLYIGNQEIGQLDDKNNIIQLQVPGPSYNLDTARSVSFELEEGIFAPTYDLQGNVISIIDSDYSEKIESYEYSVFGNEIIFDGNGDQLIESSVNNPWRFACKRKDEATGLINFGLREYDPNIGRWINPDPIGFADGMNQYAFVHNNPLKYIDLLGTSRHHGYKQCNSFEEYFYDNRTNEIKKGGDVFLVGGQAVVVNDHLELSGNFNNLLSHSIGVAADVADSTLGLLEIVTGFIGLGGSGAFEIGTFGIGTLVAAPVAAGSAILVVDGARRIENGYALFRKSSKNIGTSKPVKSPVRTEPKNLSEKLALEEAKAGAGDQIMKKKVSDPIYRNKFKKMQHVHYNADGSKTVVHYWEEIITGELSGFKIK</sequence>